<dbReference type="Gene3D" id="3.30.1010.10">
    <property type="entry name" value="Phosphatidylinositol 3-kinase Catalytic Subunit, Chain A, domain 4"/>
    <property type="match status" value="1"/>
</dbReference>
<dbReference type="GO" id="GO:0106310">
    <property type="term" value="F:protein serine kinase activity"/>
    <property type="evidence" value="ECO:0007669"/>
    <property type="project" value="RHEA"/>
</dbReference>
<dbReference type="InterPro" id="IPR057564">
    <property type="entry name" value="HEAT_ATR"/>
</dbReference>
<dbReference type="EC" id="2.7.11.1" evidence="9"/>
<sequence>MPLWKKIENYFVESKSKSDADKRQTALDLKHEIENEFKSMSTESQVKLMTFIRESILKAYHSNDILERKIGMILMFYLIDLEVYDYGLKLSCLKEVTSFSSSSDFSIMTLNASIFIKFVQISFMNSDMFDYEIKKAKKYLVEEQGDRKTYTLILYNQSSSSIPAMFFPYILDSFHPICACISDPRPTIRELVLSLIQNCFKIFIPREDREPRISRCYDVLFKTISYYILTETQRTYPEEQLLSSLRALHELINICCAHTLSLFNEISCAFITDDQQGRSPVEHEPLKLKLTSDRFLKSQSSVEGAANLSIPLSSKLFPSTLSENYNLLVEFLFKHLSCKNIKILEISINMITLLAGFDKYTFTASYLLHYFRSLINLLKYNKGIYTIYLSFAVIISELEDVPVSYFDNILDCISSGVVENLEKRKNVVIQPMVLACLSCLSKYCREAQSDKLCDILKCILENTILSQAVVTTLTRSRYNLKNYDQLVACLVQKVLDNLNNSKISNENLSLGLATSSDEFEQVILSLRSIRILEVSDMKIFEMLYDSSKIYLYSPHKTVRLEAVKTCCQILSCVDLSATLGIHDRRFKTKTRDTLDKLVEVGISDVERDIRLFVLTYLAEYNQPRLCTPRILSLLALGLYDESLEIRGVVIELLGNLSTKDPSGVNHILEKYYLECLSSFKQSIYCRNSVAVALPLHYIVVSCPHMAHSCMNSVLDLIIPLISFSGFPSEFISVLVMTMSDLSFFCSKKMLPYIPDFVNVIVQILLRPGLASTRGLAVDSLISLLLYTGYFISNKKYQEIFDALLSLLKIEQTKSIKRSIINALGCLGARDPYKLLSQLKLGDGIAKECEQIVPWRDDHKRRNVCELLQLHSSSGRMDEFYSGVCINVLSKILLDRAQQAHHSLVVQVIQNIYTSNGNNCFQYLSLLMPTYLAIVNKSEPDMKKIILGEIGKLIQSSKSKPFPYVQELFTLLEALWVDPASPIGLKSSIIKIIEYLVNILPTESGLYLPNILIKLTVILLNDPLDTEEMSEENQLITLLLSALQRMAQNLGDTLFLIVPALIRVFSASNLPVPLQTLAISTLQTLYNFHDAKDFISPTVQALLLILTTKQHLQTQGLSLLVLLVEKYPRNMEIFISSIKQTLVRARINSPTLESAMILATEYPFIFISNERRFTNLRSISSVLKQRKGDLPSTSIPKYASNNENLLRAFQTIQRVSKDDWIDWLNRVTLELIKESPSVFLRYCAILSQSYSPIGRSLLHYSFFSCWKEISYSCRETITNCLMQSLELQDMNEVVIPILNLVEFIEHTDCDQLMITHKKLAKCAFEASAYVKALRYTEMCLRESDDIDALQSLLTINIILNNRDAAEGVLIYAIKRNLIDFTVQQRWFEKLHDWENALVAYENKLKDEPSNIQLHMGKMRCLEALCEWKQLDEMVSEHWAKAEGEERIEISRMGSFCSLGQEKWDNLKIYSSCIPRERFEGSFLNAIHHIKSDQLQKAKRYLNDARDLMENELNTVLSESYTRSYRSLVIFQMLTELEEVINYKLFPTHRETIKDTWHKRLMNCKQITHDLQRLLDQRTLVLTPRDDVESRLKFASICLKRGRNSLCKNAFEKLLTSEEIRDFNEGNIPDIDPFLVLGYIKFMWSSGANQLAYSTLSTFVNNILNPPPDSRLNLGLKGQQVSYLLSKCYLQLGQWNISGILGNRDVNVARENFLSATHYNKKSYKAWYAWSKFNYDIVLSYVQDNKIPTMETQEKTELDGKLRTHEDDEHVSQGYVVPAIKSLFKCIQHSNINSFQDTLRLFTLWFEFGEIKIVYELLCKEIENVKIDNWLQVIPQLIARLDTPKVKVRSMICKLLIQIGSIHPQAIIYPLMVSTISIDIIRKNAARDVLKTISANFPVLVDQAAMMSHELIRVSILWYEECQMTIEEASRLLFNDKNIPASLKLLDSIHLKIMNQAETPTEISFLQNFQGMFHEALCFRNLYASSQDIRYLTQAWTIYYQIFKLLNKKIEMFESVDLRLASPMLYTSRNLSLSMPGTYIPHNNVVLIQKVDPILKVIDSKQKPRKISMLGNDGQRYEYLLKGREDLRQDERVMQLFGLLNTILTNNHATFKRKLAVKRYSVTPLSTNSGLIGWVANCDTLKSLIKEQRIKAKVDPLIENKLIMKYCPKYESLDFLHKLEFFEMIIESTGDNELADSLWQKSTSSEIWFEKRINFTRSLSLMSMVGYILGLGDRHPLNIMQELTTGQIIHIDFGDCFEVTMKRDNLPEKVPFRLTRMLTKCVEVTGIDGIFRVTSIRVMEFLAALEAFIYDPLLGWRLLDQSSTEQENKSSVRSRPFDRDSPNAFFTANYHTTSTSYCASNEKSYQQEILNKKAMSVINRIKDKLYGRDFYQDQVVSVDTQVELLTKQATSIENLSQSYIGWCPFW</sequence>
<dbReference type="Proteomes" id="UP000031668">
    <property type="component" value="Unassembled WGS sequence"/>
</dbReference>
<dbReference type="InterPro" id="IPR050517">
    <property type="entry name" value="DDR_Repair_Kinase"/>
</dbReference>
<evidence type="ECO:0000256" key="2">
    <source>
        <dbReference type="ARBA" id="ARBA00022679"/>
    </source>
</evidence>
<evidence type="ECO:0000256" key="6">
    <source>
        <dbReference type="ARBA" id="ARBA00022840"/>
    </source>
</evidence>
<dbReference type="InterPro" id="IPR011989">
    <property type="entry name" value="ARM-like"/>
</dbReference>
<dbReference type="Gene3D" id="1.25.10.10">
    <property type="entry name" value="Leucine-rich Repeat Variant"/>
    <property type="match status" value="2"/>
</dbReference>
<keyword evidence="14" id="KW-1185">Reference proteome</keyword>
<name>A0A0C2NKL9_THEKT</name>
<evidence type="ECO:0000313" key="14">
    <source>
        <dbReference type="Proteomes" id="UP000031668"/>
    </source>
</evidence>
<dbReference type="InterPro" id="IPR009076">
    <property type="entry name" value="FRB_dom"/>
</dbReference>
<dbReference type="GO" id="GO:0005634">
    <property type="term" value="C:nucleus"/>
    <property type="evidence" value="ECO:0007669"/>
    <property type="project" value="TreeGrafter"/>
</dbReference>
<proteinExistence type="inferred from homology"/>
<dbReference type="EMBL" id="JWZT01000370">
    <property type="protein sequence ID" value="KII74537.1"/>
    <property type="molecule type" value="Genomic_DNA"/>
</dbReference>
<keyword evidence="5 9" id="KW-0418">Kinase</keyword>
<organism evidence="13 14">
    <name type="scientific">Thelohanellus kitauei</name>
    <name type="common">Myxosporean</name>
    <dbReference type="NCBI Taxonomy" id="669202"/>
    <lineage>
        <taxon>Eukaryota</taxon>
        <taxon>Metazoa</taxon>
        <taxon>Cnidaria</taxon>
        <taxon>Myxozoa</taxon>
        <taxon>Myxosporea</taxon>
        <taxon>Bivalvulida</taxon>
        <taxon>Platysporina</taxon>
        <taxon>Myxobolidae</taxon>
        <taxon>Thelohanellus</taxon>
    </lineage>
</organism>
<dbReference type="InterPro" id="IPR011009">
    <property type="entry name" value="Kinase-like_dom_sf"/>
</dbReference>
<dbReference type="Pfam" id="PF23593">
    <property type="entry name" value="HEAT_ATR"/>
    <property type="match status" value="1"/>
</dbReference>
<dbReference type="InterPro" id="IPR026683">
    <property type="entry name" value="TOR_cat"/>
</dbReference>
<keyword evidence="4 9" id="KW-0547">Nucleotide-binding</keyword>
<dbReference type="InterPro" id="IPR014009">
    <property type="entry name" value="PIK_FAT"/>
</dbReference>
<dbReference type="PROSITE" id="PS51190">
    <property type="entry name" value="FATC"/>
    <property type="match status" value="1"/>
</dbReference>
<dbReference type="InterPro" id="IPR036940">
    <property type="entry name" value="PI3/4_kinase_cat_sf"/>
</dbReference>
<comment type="caution">
    <text evidence="13">The sequence shown here is derived from an EMBL/GenBank/DDBJ whole genome shotgun (WGS) entry which is preliminary data.</text>
</comment>
<comment type="similarity">
    <text evidence="1 9">Belongs to the PI3/PI4-kinase family.</text>
</comment>
<dbReference type="Pfam" id="PF02259">
    <property type="entry name" value="FAT"/>
    <property type="match status" value="1"/>
</dbReference>
<evidence type="ECO:0000256" key="7">
    <source>
        <dbReference type="ARBA" id="ARBA00047899"/>
    </source>
</evidence>
<protein>
    <recommendedName>
        <fullName evidence="9">Serine/threonine-protein kinase TOR</fullName>
        <ecNumber evidence="9">2.7.11.1</ecNumber>
    </recommendedName>
</protein>
<dbReference type="SMART" id="SM00146">
    <property type="entry name" value="PI3Kc"/>
    <property type="match status" value="1"/>
</dbReference>
<dbReference type="OMA" id="MWLRFVS"/>
<gene>
    <name evidence="13" type="ORF">RF11_00297</name>
</gene>
<keyword evidence="6 9" id="KW-0067">ATP-binding</keyword>
<dbReference type="PROSITE" id="PS00915">
    <property type="entry name" value="PI3_4_KINASE_1"/>
    <property type="match status" value="1"/>
</dbReference>
<comment type="catalytic activity">
    <reaction evidence="8">
        <text>L-seryl-[protein] + ATP = O-phospho-L-seryl-[protein] + ADP + H(+)</text>
        <dbReference type="Rhea" id="RHEA:17989"/>
        <dbReference type="Rhea" id="RHEA-COMP:9863"/>
        <dbReference type="Rhea" id="RHEA-COMP:11604"/>
        <dbReference type="ChEBI" id="CHEBI:15378"/>
        <dbReference type="ChEBI" id="CHEBI:29999"/>
        <dbReference type="ChEBI" id="CHEBI:30616"/>
        <dbReference type="ChEBI" id="CHEBI:83421"/>
        <dbReference type="ChEBI" id="CHEBI:456216"/>
        <dbReference type="EC" id="2.7.11.1"/>
    </reaction>
</comment>
<dbReference type="InterPro" id="IPR016024">
    <property type="entry name" value="ARM-type_fold"/>
</dbReference>
<dbReference type="SUPFAM" id="SSF56112">
    <property type="entry name" value="Protein kinase-like (PK-like)"/>
    <property type="match status" value="1"/>
</dbReference>
<evidence type="ECO:0000256" key="5">
    <source>
        <dbReference type="ARBA" id="ARBA00022777"/>
    </source>
</evidence>
<feature type="domain" description="PI3K/PI4K catalytic" evidence="10">
    <location>
        <begin position="2049"/>
        <end position="2361"/>
    </location>
</feature>
<dbReference type="GO" id="GO:0044877">
    <property type="term" value="F:protein-containing complex binding"/>
    <property type="evidence" value="ECO:0007669"/>
    <property type="project" value="InterPro"/>
</dbReference>
<dbReference type="Pfam" id="PF11865">
    <property type="entry name" value="mTOR_dom"/>
    <property type="match status" value="1"/>
</dbReference>
<dbReference type="GO" id="GO:0004674">
    <property type="term" value="F:protein serine/threonine kinase activity"/>
    <property type="evidence" value="ECO:0007669"/>
    <property type="project" value="UniProtKB-KW"/>
</dbReference>
<evidence type="ECO:0000256" key="1">
    <source>
        <dbReference type="ARBA" id="ARBA00011031"/>
    </source>
</evidence>
<evidence type="ECO:0000256" key="9">
    <source>
        <dbReference type="RuleBase" id="RU364109"/>
    </source>
</evidence>
<keyword evidence="9" id="KW-0723">Serine/threonine-protein kinase</keyword>
<evidence type="ECO:0000256" key="8">
    <source>
        <dbReference type="ARBA" id="ARBA00048679"/>
    </source>
</evidence>
<accession>A0A0C2NKL9</accession>
<dbReference type="Gene3D" id="1.10.1070.11">
    <property type="entry name" value="Phosphatidylinositol 3-/4-kinase, catalytic domain"/>
    <property type="match status" value="1"/>
</dbReference>
<dbReference type="SUPFAM" id="SSF47212">
    <property type="entry name" value="FKBP12-rapamycin-binding domain of FKBP-rapamycin-associated protein (FRAP)"/>
    <property type="match status" value="1"/>
</dbReference>
<dbReference type="FunFam" id="3.30.1010.10:FF:000006">
    <property type="entry name" value="Serine/threonine-protein kinase TOR"/>
    <property type="match status" value="1"/>
</dbReference>
<dbReference type="SMART" id="SM01346">
    <property type="entry name" value="DUF3385"/>
    <property type="match status" value="1"/>
</dbReference>
<evidence type="ECO:0000259" key="12">
    <source>
        <dbReference type="PROSITE" id="PS51190"/>
    </source>
</evidence>
<evidence type="ECO:0000256" key="3">
    <source>
        <dbReference type="ARBA" id="ARBA00022737"/>
    </source>
</evidence>
<dbReference type="GO" id="GO:0031931">
    <property type="term" value="C:TORC1 complex"/>
    <property type="evidence" value="ECO:0007669"/>
    <property type="project" value="TreeGrafter"/>
</dbReference>
<feature type="domain" description="FAT" evidence="11">
    <location>
        <begin position="1317"/>
        <end position="1875"/>
    </location>
</feature>
<feature type="domain" description="FATC" evidence="12">
    <location>
        <begin position="2392"/>
        <end position="2424"/>
    </location>
</feature>
<dbReference type="InterPro" id="IPR003151">
    <property type="entry name" value="PIK-rel_kinase_FAT"/>
</dbReference>
<dbReference type="Pfam" id="PF08771">
    <property type="entry name" value="FRB_dom"/>
    <property type="match status" value="1"/>
</dbReference>
<dbReference type="PANTHER" id="PTHR11139:SF9">
    <property type="entry name" value="SERINE_THREONINE-PROTEIN KINASE MTOR"/>
    <property type="match status" value="1"/>
</dbReference>
<evidence type="ECO:0000256" key="4">
    <source>
        <dbReference type="ARBA" id="ARBA00022741"/>
    </source>
</evidence>
<dbReference type="InterPro" id="IPR036738">
    <property type="entry name" value="FRB_sf"/>
</dbReference>
<keyword evidence="3" id="KW-0677">Repeat</keyword>
<dbReference type="Gene3D" id="1.20.120.150">
    <property type="entry name" value="FKBP12-rapamycin binding domain"/>
    <property type="match status" value="1"/>
</dbReference>
<evidence type="ECO:0000259" key="10">
    <source>
        <dbReference type="PROSITE" id="PS50290"/>
    </source>
</evidence>
<comment type="catalytic activity">
    <reaction evidence="7 9">
        <text>L-threonyl-[protein] + ATP = O-phospho-L-threonyl-[protein] + ADP + H(+)</text>
        <dbReference type="Rhea" id="RHEA:46608"/>
        <dbReference type="Rhea" id="RHEA-COMP:11060"/>
        <dbReference type="Rhea" id="RHEA-COMP:11605"/>
        <dbReference type="ChEBI" id="CHEBI:15378"/>
        <dbReference type="ChEBI" id="CHEBI:30013"/>
        <dbReference type="ChEBI" id="CHEBI:30616"/>
        <dbReference type="ChEBI" id="CHEBI:61977"/>
        <dbReference type="ChEBI" id="CHEBI:456216"/>
        <dbReference type="EC" id="2.7.11.1"/>
    </reaction>
</comment>
<dbReference type="CDD" id="cd05169">
    <property type="entry name" value="PIKKc_TOR"/>
    <property type="match status" value="1"/>
</dbReference>
<dbReference type="PROSITE" id="PS50290">
    <property type="entry name" value="PI3_4_KINASE_3"/>
    <property type="match status" value="1"/>
</dbReference>
<reference evidence="13 14" key="1">
    <citation type="journal article" date="2014" name="Genome Biol. Evol.">
        <title>The genome of the myxosporean Thelohanellus kitauei shows adaptations to nutrient acquisition within its fish host.</title>
        <authorList>
            <person name="Yang Y."/>
            <person name="Xiong J."/>
            <person name="Zhou Z."/>
            <person name="Huo F."/>
            <person name="Miao W."/>
            <person name="Ran C."/>
            <person name="Liu Y."/>
            <person name="Zhang J."/>
            <person name="Feng J."/>
            <person name="Wang M."/>
            <person name="Wang M."/>
            <person name="Wang L."/>
            <person name="Yao B."/>
        </authorList>
    </citation>
    <scope>NUCLEOTIDE SEQUENCE [LARGE SCALE GENOMIC DNA]</scope>
    <source>
        <strain evidence="13">Wuqing</strain>
    </source>
</reference>
<dbReference type="GO" id="GO:0005524">
    <property type="term" value="F:ATP binding"/>
    <property type="evidence" value="ECO:0007669"/>
    <property type="project" value="UniProtKB-KW"/>
</dbReference>
<dbReference type="SMART" id="SM01343">
    <property type="entry name" value="FATC"/>
    <property type="match status" value="1"/>
</dbReference>
<dbReference type="InterPro" id="IPR018936">
    <property type="entry name" value="PI3/4_kinase_CS"/>
</dbReference>
<dbReference type="SMART" id="SM01345">
    <property type="entry name" value="Rapamycin_bind"/>
    <property type="match status" value="1"/>
</dbReference>
<dbReference type="InterPro" id="IPR024585">
    <property type="entry name" value="mTOR_dom"/>
</dbReference>
<dbReference type="Pfam" id="PF00454">
    <property type="entry name" value="PI3_PI4_kinase"/>
    <property type="match status" value="1"/>
</dbReference>
<dbReference type="GO" id="GO:0031932">
    <property type="term" value="C:TORC2 complex"/>
    <property type="evidence" value="ECO:0007669"/>
    <property type="project" value="TreeGrafter"/>
</dbReference>
<evidence type="ECO:0000259" key="11">
    <source>
        <dbReference type="PROSITE" id="PS51189"/>
    </source>
</evidence>
<dbReference type="OrthoDB" id="2250022at2759"/>
<dbReference type="InterPro" id="IPR000403">
    <property type="entry name" value="PI3/4_kinase_cat_dom"/>
</dbReference>
<dbReference type="GO" id="GO:0031929">
    <property type="term" value="P:TOR signaling"/>
    <property type="evidence" value="ECO:0007669"/>
    <property type="project" value="TreeGrafter"/>
</dbReference>
<dbReference type="SUPFAM" id="SSF48371">
    <property type="entry name" value="ARM repeat"/>
    <property type="match status" value="2"/>
</dbReference>
<evidence type="ECO:0000313" key="13">
    <source>
        <dbReference type="EMBL" id="KII74537.1"/>
    </source>
</evidence>
<keyword evidence="2 9" id="KW-0808">Transferase</keyword>
<dbReference type="Pfam" id="PF02260">
    <property type="entry name" value="FATC"/>
    <property type="match status" value="1"/>
</dbReference>
<dbReference type="GO" id="GO:0016242">
    <property type="term" value="P:negative regulation of macroautophagy"/>
    <property type="evidence" value="ECO:0007669"/>
    <property type="project" value="TreeGrafter"/>
</dbReference>
<dbReference type="InterPro" id="IPR003152">
    <property type="entry name" value="FATC_dom"/>
</dbReference>
<dbReference type="PANTHER" id="PTHR11139">
    <property type="entry name" value="ATAXIA TELANGIECTASIA MUTATED ATM -RELATED"/>
    <property type="match status" value="1"/>
</dbReference>
<dbReference type="GO" id="GO:0005737">
    <property type="term" value="C:cytoplasm"/>
    <property type="evidence" value="ECO:0007669"/>
    <property type="project" value="TreeGrafter"/>
</dbReference>
<dbReference type="PROSITE" id="PS51189">
    <property type="entry name" value="FAT"/>
    <property type="match status" value="1"/>
</dbReference>